<protein>
    <submittedName>
        <fullName evidence="6">Major capsid protein</fullName>
    </submittedName>
</protein>
<dbReference type="InterPro" id="IPR037002">
    <property type="entry name" value="Microviridae_protein_F_sf"/>
</dbReference>
<evidence type="ECO:0000313" key="6">
    <source>
        <dbReference type="EMBL" id="AHN52903.1"/>
    </source>
</evidence>
<comment type="similarity">
    <text evidence="2">Belongs to the microviridae F protein family.</text>
</comment>
<dbReference type="Pfam" id="PF02305">
    <property type="entry name" value="Phage_F"/>
    <property type="match status" value="1"/>
</dbReference>
<proteinExistence type="inferred from homology"/>
<dbReference type="SUPFAM" id="SSF88645">
    <property type="entry name" value="ssDNA viruses"/>
    <property type="match status" value="1"/>
</dbReference>
<evidence type="ECO:0000256" key="2">
    <source>
        <dbReference type="ARBA" id="ARBA00009963"/>
    </source>
</evidence>
<dbReference type="InterPro" id="IPR003514">
    <property type="entry name" value="Microviridae_protein_F"/>
</dbReference>
<evidence type="ECO:0000256" key="3">
    <source>
        <dbReference type="ARBA" id="ARBA00022431"/>
    </source>
</evidence>
<name>X2J3R0_9VIRU</name>
<dbReference type="Gene3D" id="2.60.169.10">
    <property type="entry name" value="Microviridae F protein"/>
    <property type="match status" value="1"/>
</dbReference>
<feature type="non-terminal residue" evidence="6">
    <location>
        <position position="214"/>
    </location>
</feature>
<dbReference type="EMBL" id="KF689503">
    <property type="protein sequence ID" value="AHN52903.1"/>
    <property type="molecule type" value="Genomic_DNA"/>
</dbReference>
<dbReference type="GO" id="GO:0005198">
    <property type="term" value="F:structural molecule activity"/>
    <property type="evidence" value="ECO:0007669"/>
    <property type="project" value="InterPro"/>
</dbReference>
<sequence length="214" mass="23093">PGLQKGDAVTLPLGTSADIYTDASTLADVSVYGTTPAAYHTLKADVANLQLDSTTGNENNKLYADLSNATSSTVNALRQSFQIQKFLEGDARGGTRYTEKVYSHFGVKSPDARLQPELLGLSQSVIQIHPVPQQGETGTTPQGNMAGFGTVSDQPAFTQSFTEHGYIIGLCAAVGDITYQQGINKLWKRSTQYDFYFPSFAYLGEQAVTVSEIY</sequence>
<evidence type="ECO:0000256" key="1">
    <source>
        <dbReference type="ARBA" id="ARBA00004328"/>
    </source>
</evidence>
<reference evidence="6" key="1">
    <citation type="submission" date="2013-09" db="EMBL/GenBank/DDBJ databases">
        <authorList>
            <person name="Hopkins M.S."/>
            <person name="Breitbart M."/>
        </authorList>
    </citation>
    <scope>NUCLEOTIDE SEQUENCE</scope>
</reference>
<feature type="non-terminal residue" evidence="6">
    <location>
        <position position="1"/>
    </location>
</feature>
<dbReference type="GO" id="GO:0039615">
    <property type="term" value="C:T=1 icosahedral viral capsid"/>
    <property type="evidence" value="ECO:0007669"/>
    <property type="project" value="UniProtKB-KW"/>
</dbReference>
<keyword evidence="4" id="KW-0167">Capsid protein</keyword>
<dbReference type="InterPro" id="IPR016184">
    <property type="entry name" value="Capsid/spike_ssDNA_virus"/>
</dbReference>
<reference evidence="6" key="2">
    <citation type="journal article" date="2014" name="ISME J.">
        <title>Diversity of environmental single-stranded DNA phages revealed by PCR amplification of the partial major capsid protein.</title>
        <authorList>
            <person name="Hopkins M."/>
            <person name="Kailasan S."/>
            <person name="Cohen A."/>
            <person name="Roux S."/>
            <person name="Tucker K.P."/>
            <person name="Shevenell A."/>
            <person name="Agbandje-McKenna M."/>
            <person name="Breitbart M."/>
        </authorList>
    </citation>
    <scope>NUCLEOTIDE SEQUENCE</scope>
</reference>
<comment type="subcellular location">
    <subcellularLocation>
        <location evidence="1">Virion</location>
    </subcellularLocation>
</comment>
<accession>X2J3R0</accession>
<evidence type="ECO:0000256" key="4">
    <source>
        <dbReference type="ARBA" id="ARBA00022561"/>
    </source>
</evidence>
<keyword evidence="3" id="KW-1140">T=1 icosahedral capsid protein</keyword>
<organism evidence="6">
    <name type="scientific">Gokushovirinae environmental samples</name>
    <dbReference type="NCBI Taxonomy" id="1478972"/>
    <lineage>
        <taxon>Viruses</taxon>
        <taxon>Monodnaviria</taxon>
        <taxon>Sangervirae</taxon>
        <taxon>Phixviricota</taxon>
        <taxon>Malgrandaviricetes</taxon>
        <taxon>Petitvirales</taxon>
        <taxon>Microviridae</taxon>
        <taxon>environmental samples</taxon>
    </lineage>
</organism>
<evidence type="ECO:0000256" key="5">
    <source>
        <dbReference type="ARBA" id="ARBA00022844"/>
    </source>
</evidence>
<keyword evidence="5" id="KW-0946">Virion</keyword>